<dbReference type="InterPro" id="IPR023393">
    <property type="entry name" value="START-like_dom_sf"/>
</dbReference>
<protein>
    <submittedName>
        <fullName evidence="1">Uncharacterized protein</fullName>
    </submittedName>
</protein>
<dbReference type="InterPro" id="IPR019587">
    <property type="entry name" value="Polyketide_cyclase/dehydratase"/>
</dbReference>
<keyword evidence="2" id="KW-1185">Reference proteome</keyword>
<proteinExistence type="predicted"/>
<evidence type="ECO:0000313" key="1">
    <source>
        <dbReference type="EMBL" id="PXF48610.1"/>
    </source>
</evidence>
<organism evidence="1 2">
    <name type="scientific">Gracilariopsis chorda</name>
    <dbReference type="NCBI Taxonomy" id="448386"/>
    <lineage>
        <taxon>Eukaryota</taxon>
        <taxon>Rhodophyta</taxon>
        <taxon>Florideophyceae</taxon>
        <taxon>Rhodymeniophycidae</taxon>
        <taxon>Gracilariales</taxon>
        <taxon>Gracilariaceae</taxon>
        <taxon>Gracilariopsis</taxon>
    </lineage>
</organism>
<dbReference type="OrthoDB" id="10333092at2759"/>
<dbReference type="SUPFAM" id="SSF55961">
    <property type="entry name" value="Bet v1-like"/>
    <property type="match status" value="1"/>
</dbReference>
<accession>A0A2V3J5F6</accession>
<sequence>MGALPNRRPWGGRWTAVYSLWTYFHRVLHILGISAVDTEELALLSAPIVRIRSVRRHHRDVVLAHHPSPLFPHEPIGWVHPADTTFSATLFFLHFDTSDAHHIDRARIATAAPSDSIPRAWLCVDHKTGFITLTASELSATLFEVLPSNSRSPVANVYLQCTCAAGRYLSVDRDTMRARVCGHSMGTREAFLINHVPLPPTLSEHHFEQPPQDCTMAAAYYATRSCPLRIQSKAFGWFLASKPAVPLAIARGNDSGWDRFILEYDSPTRSARIRDSRGLYLGFTDQLDHIIAAPDPSSEHTDEYDLGLTTAHRAERFDVQCIPHDDVVTISSRKGYLSATRDGRIVLCHNTVPGKRQHFYLRIALPSMMDLSTPRLRVRACAGGARQVDASILIPASAQIAFDVLRDYDGFHEFIHDASESGVLERRSPTELTVRMVQCHTFLVLTIPMTLVLDVVENLERRTVSMDLKHGLGIKEYKGVWQAVERSDGRCLLRCTLQAAIAVPAPAFLLDGLMSHAMYSTMEQLRVESIRRSTLEQQAASRHMQRRIGQRNSEAQVVPMKKLSAPLFRGAS</sequence>
<reference evidence="1 2" key="1">
    <citation type="journal article" date="2018" name="Mol. Biol. Evol.">
        <title>Analysis of the draft genome of the red seaweed Gracilariopsis chorda provides insights into genome size evolution in Rhodophyta.</title>
        <authorList>
            <person name="Lee J."/>
            <person name="Yang E.C."/>
            <person name="Graf L."/>
            <person name="Yang J.H."/>
            <person name="Qiu H."/>
            <person name="Zel Zion U."/>
            <person name="Chan C.X."/>
            <person name="Stephens T.G."/>
            <person name="Weber A.P.M."/>
            <person name="Boo G.H."/>
            <person name="Boo S.M."/>
            <person name="Kim K.M."/>
            <person name="Shin Y."/>
            <person name="Jung M."/>
            <person name="Lee S.J."/>
            <person name="Yim H.S."/>
            <person name="Lee J.H."/>
            <person name="Bhattacharya D."/>
            <person name="Yoon H.S."/>
        </authorList>
    </citation>
    <scope>NUCLEOTIDE SEQUENCE [LARGE SCALE GENOMIC DNA]</scope>
    <source>
        <strain evidence="1 2">SKKU-2015</strain>
        <tissue evidence="1">Whole body</tissue>
    </source>
</reference>
<gene>
    <name evidence="1" type="ORF">BWQ96_01462</name>
</gene>
<dbReference type="EMBL" id="NBIV01000012">
    <property type="protein sequence ID" value="PXF48610.1"/>
    <property type="molecule type" value="Genomic_DNA"/>
</dbReference>
<evidence type="ECO:0000313" key="2">
    <source>
        <dbReference type="Proteomes" id="UP000247409"/>
    </source>
</evidence>
<dbReference type="Pfam" id="PF10604">
    <property type="entry name" value="Polyketide_cyc2"/>
    <property type="match status" value="1"/>
</dbReference>
<dbReference type="Proteomes" id="UP000247409">
    <property type="component" value="Unassembled WGS sequence"/>
</dbReference>
<dbReference type="AlphaFoldDB" id="A0A2V3J5F6"/>
<dbReference type="Gene3D" id="3.30.530.20">
    <property type="match status" value="1"/>
</dbReference>
<comment type="caution">
    <text evidence="1">The sequence shown here is derived from an EMBL/GenBank/DDBJ whole genome shotgun (WGS) entry which is preliminary data.</text>
</comment>
<name>A0A2V3J5F6_9FLOR</name>